<dbReference type="OrthoDB" id="9806726at2"/>
<reference evidence="6 7" key="1">
    <citation type="submission" date="2017-05" db="EMBL/GenBank/DDBJ databases">
        <title>The Genome Sequence of Enterococcus sp. 8G7_MSG3316.</title>
        <authorList>
            <consortium name="The Broad Institute Genomics Platform"/>
            <consortium name="The Broad Institute Genomic Center for Infectious Diseases"/>
            <person name="Earl A."/>
            <person name="Manson A."/>
            <person name="Schwartman J."/>
            <person name="Gilmore M."/>
            <person name="Abouelleil A."/>
            <person name="Cao P."/>
            <person name="Chapman S."/>
            <person name="Cusick C."/>
            <person name="Shea T."/>
            <person name="Young S."/>
            <person name="Neafsey D."/>
            <person name="Nusbaum C."/>
            <person name="Birren B."/>
        </authorList>
    </citation>
    <scope>NUCLEOTIDE SEQUENCE [LARGE SCALE GENOMIC DNA]</scope>
    <source>
        <strain evidence="6 7">8G7_MSG3316</strain>
    </source>
</reference>
<dbReference type="EMBL" id="NGKU01000001">
    <property type="protein sequence ID" value="OTN75777.1"/>
    <property type="molecule type" value="Genomic_DNA"/>
</dbReference>
<keyword evidence="4" id="KW-0067">ATP-binding</keyword>
<dbReference type="SUPFAM" id="SSF52540">
    <property type="entry name" value="P-loop containing nucleoside triphosphate hydrolases"/>
    <property type="match status" value="1"/>
</dbReference>
<protein>
    <recommendedName>
        <fullName evidence="5">ABC transporter domain-containing protein</fullName>
    </recommendedName>
</protein>
<dbReference type="PANTHER" id="PTHR42734:SF5">
    <property type="entry name" value="IRON TRANSPORT SYSTEM ATP-BINDING PROTEIN HI_0361-RELATED"/>
    <property type="match status" value="1"/>
</dbReference>
<dbReference type="Gene3D" id="3.40.50.300">
    <property type="entry name" value="P-loop containing nucleotide triphosphate hydrolases"/>
    <property type="match status" value="1"/>
</dbReference>
<dbReference type="InterPro" id="IPR027417">
    <property type="entry name" value="P-loop_NTPase"/>
</dbReference>
<dbReference type="PROSITE" id="PS00211">
    <property type="entry name" value="ABC_TRANSPORTER_1"/>
    <property type="match status" value="1"/>
</dbReference>
<dbReference type="CDD" id="cd03235">
    <property type="entry name" value="ABC_Metallic_Cations"/>
    <property type="match status" value="1"/>
</dbReference>
<evidence type="ECO:0000259" key="5">
    <source>
        <dbReference type="PROSITE" id="PS50893"/>
    </source>
</evidence>
<dbReference type="RefSeq" id="WP_086273798.1">
    <property type="nucleotide sequence ID" value="NZ_NGKU01000001.1"/>
</dbReference>
<evidence type="ECO:0000256" key="2">
    <source>
        <dbReference type="ARBA" id="ARBA00022448"/>
    </source>
</evidence>
<dbReference type="Proteomes" id="UP000195043">
    <property type="component" value="Unassembled WGS sequence"/>
</dbReference>
<evidence type="ECO:0000256" key="3">
    <source>
        <dbReference type="ARBA" id="ARBA00022741"/>
    </source>
</evidence>
<dbReference type="GO" id="GO:0005524">
    <property type="term" value="F:ATP binding"/>
    <property type="evidence" value="ECO:0007669"/>
    <property type="project" value="UniProtKB-KW"/>
</dbReference>
<evidence type="ECO:0000256" key="4">
    <source>
        <dbReference type="ARBA" id="ARBA00022840"/>
    </source>
</evidence>
<gene>
    <name evidence="6" type="ORF">A5886_000853</name>
</gene>
<evidence type="ECO:0000313" key="6">
    <source>
        <dbReference type="EMBL" id="OTN75777.1"/>
    </source>
</evidence>
<keyword evidence="2" id="KW-0813">Transport</keyword>
<evidence type="ECO:0000313" key="7">
    <source>
        <dbReference type="Proteomes" id="UP000195043"/>
    </source>
</evidence>
<comment type="caution">
    <text evidence="6">The sequence shown here is derived from an EMBL/GenBank/DDBJ whole genome shotgun (WGS) entry which is preliminary data.</text>
</comment>
<dbReference type="GO" id="GO:0016887">
    <property type="term" value="F:ATP hydrolysis activity"/>
    <property type="evidence" value="ECO:0007669"/>
    <property type="project" value="InterPro"/>
</dbReference>
<name>A0A242A407_9ENTE</name>
<dbReference type="InterPro" id="IPR003593">
    <property type="entry name" value="AAA+_ATPase"/>
</dbReference>
<dbReference type="PROSITE" id="PS50893">
    <property type="entry name" value="ABC_TRANSPORTER_2"/>
    <property type="match status" value="1"/>
</dbReference>
<evidence type="ECO:0000256" key="1">
    <source>
        <dbReference type="ARBA" id="ARBA00005417"/>
    </source>
</evidence>
<accession>A0A242A407</accession>
<dbReference type="InterPro" id="IPR003439">
    <property type="entry name" value="ABC_transporter-like_ATP-bd"/>
</dbReference>
<dbReference type="STRING" id="1834191.A5886_000853"/>
<feature type="domain" description="ABC transporter" evidence="5">
    <location>
        <begin position="2"/>
        <end position="234"/>
    </location>
</feature>
<dbReference type="SMART" id="SM00382">
    <property type="entry name" value="AAA"/>
    <property type="match status" value="1"/>
</dbReference>
<dbReference type="InterPro" id="IPR017871">
    <property type="entry name" value="ABC_transporter-like_CS"/>
</dbReference>
<dbReference type="InterPro" id="IPR050153">
    <property type="entry name" value="Metal_Ion_Import_ABC"/>
</dbReference>
<proteinExistence type="inferred from homology"/>
<dbReference type="Pfam" id="PF00005">
    <property type="entry name" value="ABC_tran"/>
    <property type="match status" value="1"/>
</dbReference>
<comment type="similarity">
    <text evidence="1">Belongs to the ABC transporter superfamily.</text>
</comment>
<keyword evidence="7" id="KW-1185">Reference proteome</keyword>
<organism evidence="6 7">
    <name type="scientific">Candidatus Enterococcus testudinis</name>
    <dbReference type="NCBI Taxonomy" id="1834191"/>
    <lineage>
        <taxon>Bacteria</taxon>
        <taxon>Bacillati</taxon>
        <taxon>Bacillota</taxon>
        <taxon>Bacilli</taxon>
        <taxon>Lactobacillales</taxon>
        <taxon>Enterococcaceae</taxon>
        <taxon>Enterococcus</taxon>
    </lineage>
</organism>
<sequence length="240" mass="26027">MITFSNITATYDGVHHAVEDVSFVTENPAIVGIVGPNGAGKSTFIKAALQVIPASGSVTADGQALGTFQKRIAYVEQKAAIDYTFPITVKEVVSLGLYPSMRLLQRIRPKEWQQVDAALAAVEMKDFGDRQIGELSGGQFQRVLIARTLVQHADFIFLDEPFAGIDAASEAIIVTLLRQLRDEGKTIFIVHHDLGKITEYFDALVMLNQRLVAYGSVGNVFTDANLKATFGDAIIVKGGL</sequence>
<dbReference type="AlphaFoldDB" id="A0A242A407"/>
<keyword evidence="3" id="KW-0547">Nucleotide-binding</keyword>
<dbReference type="PANTHER" id="PTHR42734">
    <property type="entry name" value="METAL TRANSPORT SYSTEM ATP-BINDING PROTEIN TM_0124-RELATED"/>
    <property type="match status" value="1"/>
</dbReference>